<comment type="similarity">
    <text evidence="4">Belongs to the PP2C family.</text>
</comment>
<feature type="domain" description="PPM-type phosphatase" evidence="6">
    <location>
        <begin position="135"/>
        <end position="503"/>
    </location>
</feature>
<evidence type="ECO:0000313" key="7">
    <source>
        <dbReference type="EMBL" id="GFG39452.1"/>
    </source>
</evidence>
<dbReference type="InParanoid" id="A0A6L2Q7G7"/>
<dbReference type="PROSITE" id="PS51746">
    <property type="entry name" value="PPM_2"/>
    <property type="match status" value="1"/>
</dbReference>
<dbReference type="InterPro" id="IPR000222">
    <property type="entry name" value="PP2C_BS"/>
</dbReference>
<keyword evidence="3 4" id="KW-0904">Protein phosphatase</keyword>
<dbReference type="SUPFAM" id="SSF81606">
    <property type="entry name" value="PP2C-like"/>
    <property type="match status" value="1"/>
</dbReference>
<dbReference type="GO" id="GO:0004741">
    <property type="term" value="F:[pyruvate dehydrogenase (acetyl-transferring)]-phosphatase activity"/>
    <property type="evidence" value="ECO:0007669"/>
    <property type="project" value="TreeGrafter"/>
</dbReference>
<dbReference type="InterPro" id="IPR001932">
    <property type="entry name" value="PPM-type_phosphatase-like_dom"/>
</dbReference>
<evidence type="ECO:0000256" key="5">
    <source>
        <dbReference type="SAM" id="MobiDB-lite"/>
    </source>
</evidence>
<evidence type="ECO:0000256" key="3">
    <source>
        <dbReference type="ARBA" id="ARBA00022912"/>
    </source>
</evidence>
<dbReference type="AlphaFoldDB" id="A0A6L2Q7G7"/>
<feature type="region of interest" description="Disordered" evidence="5">
    <location>
        <begin position="569"/>
        <end position="618"/>
    </location>
</feature>
<sequence length="669" mass="74505">MELTAVEVPRLVLNLLTELYYLQLAMFSRFKNAIFNVVGGIEPLPVLKDSESSPDDRTLSPKFPYSRPLFLQFHTDEEILVSADHHIRPIIVPRDISKLPWNSGYAEAVNAGKSIWNEDQACLRRAALERPESRDRSMRDARQDLGKPTSSPEHMNPVTCLPYVYFALFDGHAGKGAAVAAVNQLHHILHEKLVDVIDHLLPPLEGYMHLEASTKHGPAYFIPEREVTIEELIIGALESAFWDMDQLIGEDKQKYKVTGGCTALVALFILGKLYIANAGDSRAVLCKNRCPIPFSNDFTPETERQRVRQLAALQPELLGGEYTHMDYNRRPHQRDLGKRILYRDAHMTGWAYKTVTPDDLKIPVVYGEGKRSRVLATIGVTRGFGDHELKAPNSNIDIKPFLLSQPEVKIFDIQEEQIKDSDVLIMGTDGLWDVTSNEKAVEIVQRSLDHFPANDKSRLKYRYTSAAQDLVMHSRGKLSERKWKTADGKAATVDDISVFVIPLGPYKEEYMEWKQEYEAIRGIYETSCETSELFGKLSLRTSPVAAGKSEGRVLDKETAVDRGLLHSSSVDSASISDNPSYNSDTATSNKKISALTPGQASSVSVTENTSSGDHLSSQFSNDISCVSTARNELLQDSYDSVPCTEPHTTSEAAEVSEPKESSQSPSTSS</sequence>
<dbReference type="PANTHER" id="PTHR13832:SF354">
    <property type="entry name" value="GM14138P"/>
    <property type="match status" value="1"/>
</dbReference>
<dbReference type="Gene3D" id="3.60.40.10">
    <property type="entry name" value="PPM-type phosphatase domain"/>
    <property type="match status" value="1"/>
</dbReference>
<feature type="compositionally biased region" description="Low complexity" evidence="5">
    <location>
        <begin position="569"/>
        <end position="580"/>
    </location>
</feature>
<keyword evidence="8" id="KW-1185">Reference proteome</keyword>
<dbReference type="GO" id="GO:0005739">
    <property type="term" value="C:mitochondrion"/>
    <property type="evidence" value="ECO:0007669"/>
    <property type="project" value="TreeGrafter"/>
</dbReference>
<keyword evidence="1" id="KW-0479">Metal-binding</keyword>
<feature type="compositionally biased region" description="Basic and acidic residues" evidence="5">
    <location>
        <begin position="128"/>
        <end position="145"/>
    </location>
</feature>
<evidence type="ECO:0000313" key="8">
    <source>
        <dbReference type="Proteomes" id="UP000502823"/>
    </source>
</evidence>
<evidence type="ECO:0000256" key="4">
    <source>
        <dbReference type="RuleBase" id="RU003465"/>
    </source>
</evidence>
<dbReference type="Pfam" id="PF00481">
    <property type="entry name" value="PP2C"/>
    <property type="match status" value="2"/>
</dbReference>
<dbReference type="PANTHER" id="PTHR13832">
    <property type="entry name" value="PROTEIN PHOSPHATASE 2C"/>
    <property type="match status" value="1"/>
</dbReference>
<evidence type="ECO:0000256" key="1">
    <source>
        <dbReference type="ARBA" id="ARBA00022723"/>
    </source>
</evidence>
<dbReference type="Proteomes" id="UP000502823">
    <property type="component" value="Unassembled WGS sequence"/>
</dbReference>
<feature type="compositionally biased region" description="Polar residues" evidence="5">
    <location>
        <begin position="581"/>
        <end position="618"/>
    </location>
</feature>
<protein>
    <recommendedName>
        <fullName evidence="6">PPM-type phosphatase domain-containing protein</fullName>
    </recommendedName>
</protein>
<reference evidence="8" key="1">
    <citation type="submission" date="2020-01" db="EMBL/GenBank/DDBJ databases">
        <title>Draft genome sequence of the Termite Coptotermes fromosanus.</title>
        <authorList>
            <person name="Itakura S."/>
            <person name="Yosikawa Y."/>
            <person name="Umezawa K."/>
        </authorList>
    </citation>
    <scope>NUCLEOTIDE SEQUENCE [LARGE SCALE GENOMIC DNA]</scope>
</reference>
<organism evidence="7 8">
    <name type="scientific">Coptotermes formosanus</name>
    <name type="common">Formosan subterranean termite</name>
    <dbReference type="NCBI Taxonomy" id="36987"/>
    <lineage>
        <taxon>Eukaryota</taxon>
        <taxon>Metazoa</taxon>
        <taxon>Ecdysozoa</taxon>
        <taxon>Arthropoda</taxon>
        <taxon>Hexapoda</taxon>
        <taxon>Insecta</taxon>
        <taxon>Pterygota</taxon>
        <taxon>Neoptera</taxon>
        <taxon>Polyneoptera</taxon>
        <taxon>Dictyoptera</taxon>
        <taxon>Blattodea</taxon>
        <taxon>Blattoidea</taxon>
        <taxon>Termitoidae</taxon>
        <taxon>Rhinotermitidae</taxon>
        <taxon>Coptotermes</taxon>
    </lineage>
</organism>
<dbReference type="SMART" id="SM00332">
    <property type="entry name" value="PP2Cc"/>
    <property type="match status" value="1"/>
</dbReference>
<dbReference type="OrthoDB" id="10264738at2759"/>
<dbReference type="InterPro" id="IPR036457">
    <property type="entry name" value="PPM-type-like_dom_sf"/>
</dbReference>
<gene>
    <name evidence="7" type="ORF">Cfor_08401</name>
</gene>
<dbReference type="EMBL" id="BLKM01000900">
    <property type="protein sequence ID" value="GFG39452.1"/>
    <property type="molecule type" value="Genomic_DNA"/>
</dbReference>
<evidence type="ECO:0000259" key="6">
    <source>
        <dbReference type="PROSITE" id="PS51746"/>
    </source>
</evidence>
<accession>A0A6L2Q7G7</accession>
<dbReference type="InterPro" id="IPR015655">
    <property type="entry name" value="PP2C"/>
</dbReference>
<dbReference type="GO" id="GO:0046872">
    <property type="term" value="F:metal ion binding"/>
    <property type="evidence" value="ECO:0007669"/>
    <property type="project" value="UniProtKB-KW"/>
</dbReference>
<keyword evidence="2 4" id="KW-0378">Hydrolase</keyword>
<feature type="region of interest" description="Disordered" evidence="5">
    <location>
        <begin position="128"/>
        <end position="153"/>
    </location>
</feature>
<feature type="region of interest" description="Disordered" evidence="5">
    <location>
        <begin position="637"/>
        <end position="669"/>
    </location>
</feature>
<evidence type="ECO:0000256" key="2">
    <source>
        <dbReference type="ARBA" id="ARBA00022801"/>
    </source>
</evidence>
<name>A0A6L2Q7G7_COPFO</name>
<dbReference type="CDD" id="cd00143">
    <property type="entry name" value="PP2Cc"/>
    <property type="match status" value="1"/>
</dbReference>
<proteinExistence type="inferred from homology"/>
<dbReference type="PROSITE" id="PS01032">
    <property type="entry name" value="PPM_1"/>
    <property type="match status" value="1"/>
</dbReference>
<dbReference type="FunCoup" id="A0A6L2Q7G7">
    <property type="interactions" value="948"/>
</dbReference>
<comment type="caution">
    <text evidence="7">The sequence shown here is derived from an EMBL/GenBank/DDBJ whole genome shotgun (WGS) entry which is preliminary data.</text>
</comment>